<feature type="domain" description="DUF6697" evidence="2">
    <location>
        <begin position="94"/>
        <end position="269"/>
    </location>
</feature>
<feature type="compositionally biased region" description="Acidic residues" evidence="1">
    <location>
        <begin position="8"/>
        <end position="25"/>
    </location>
</feature>
<dbReference type="STRING" id="1314781.A0A165L8F5"/>
<dbReference type="OrthoDB" id="3176940at2759"/>
<feature type="region of interest" description="Disordered" evidence="1">
    <location>
        <begin position="1"/>
        <end position="35"/>
    </location>
</feature>
<dbReference type="InParanoid" id="A0A165L8F5"/>
<dbReference type="Pfam" id="PF20411">
    <property type="entry name" value="DUF6697"/>
    <property type="match status" value="1"/>
</dbReference>
<evidence type="ECO:0000313" key="4">
    <source>
        <dbReference type="Proteomes" id="UP000077266"/>
    </source>
</evidence>
<keyword evidence="4" id="KW-1185">Reference proteome</keyword>
<organism evidence="3 4">
    <name type="scientific">Exidia glandulosa HHB12029</name>
    <dbReference type="NCBI Taxonomy" id="1314781"/>
    <lineage>
        <taxon>Eukaryota</taxon>
        <taxon>Fungi</taxon>
        <taxon>Dikarya</taxon>
        <taxon>Basidiomycota</taxon>
        <taxon>Agaricomycotina</taxon>
        <taxon>Agaricomycetes</taxon>
        <taxon>Auriculariales</taxon>
        <taxon>Exidiaceae</taxon>
        <taxon>Exidia</taxon>
    </lineage>
</organism>
<dbReference type="EMBL" id="KV425929">
    <property type="protein sequence ID" value="KZV97504.1"/>
    <property type="molecule type" value="Genomic_DNA"/>
</dbReference>
<dbReference type="Proteomes" id="UP000077266">
    <property type="component" value="Unassembled WGS sequence"/>
</dbReference>
<protein>
    <recommendedName>
        <fullName evidence="2">DUF6697 domain-containing protein</fullName>
    </recommendedName>
</protein>
<accession>A0A165L8F5</accession>
<name>A0A165L8F5_EXIGL</name>
<feature type="region of interest" description="Disordered" evidence="1">
    <location>
        <begin position="273"/>
        <end position="333"/>
    </location>
</feature>
<proteinExistence type="predicted"/>
<dbReference type="AlphaFoldDB" id="A0A165L8F5"/>
<evidence type="ECO:0000313" key="3">
    <source>
        <dbReference type="EMBL" id="KZV97504.1"/>
    </source>
</evidence>
<evidence type="ECO:0000259" key="2">
    <source>
        <dbReference type="Pfam" id="PF20411"/>
    </source>
</evidence>
<sequence length="333" mass="36530">MAVKREDEDVLSESDIETDYEDDTLENGHAEGQSSILAAPVNDRDAAEPPFDIDISNLQSLTQPKALKIWHQRALAAFGLTTAHPALGTKPHPVRRDLVTKLLGGNLQSAFTVSRDKREHVFAKPDQNPFLPSAPGDHGLLYTFQWRTKDTTNKPVRLFVRQGNAALWTYMGEYIQAVIRPLSPDEWNIQPAAVKKMRAKSAVMRKSANVKEIKGRIVKTKEAEDDSEAGAATVSHTDILQALDVGTARLLVVGLKCVGFDLSLQKKLVGGIEVTPSPLPTASRKQSSPRKPKRARSESSDDEPSEADPSASRRKLPRRAAKPAVAYVDSDSE</sequence>
<reference evidence="3 4" key="1">
    <citation type="journal article" date="2016" name="Mol. Biol. Evol.">
        <title>Comparative Genomics of Early-Diverging Mushroom-Forming Fungi Provides Insights into the Origins of Lignocellulose Decay Capabilities.</title>
        <authorList>
            <person name="Nagy L.G."/>
            <person name="Riley R."/>
            <person name="Tritt A."/>
            <person name="Adam C."/>
            <person name="Daum C."/>
            <person name="Floudas D."/>
            <person name="Sun H."/>
            <person name="Yadav J.S."/>
            <person name="Pangilinan J."/>
            <person name="Larsson K.H."/>
            <person name="Matsuura K."/>
            <person name="Barry K."/>
            <person name="Labutti K."/>
            <person name="Kuo R."/>
            <person name="Ohm R.A."/>
            <person name="Bhattacharya S.S."/>
            <person name="Shirouzu T."/>
            <person name="Yoshinaga Y."/>
            <person name="Martin F.M."/>
            <person name="Grigoriev I.V."/>
            <person name="Hibbett D.S."/>
        </authorList>
    </citation>
    <scope>NUCLEOTIDE SEQUENCE [LARGE SCALE GENOMIC DNA]</scope>
    <source>
        <strain evidence="3 4">HHB12029</strain>
    </source>
</reference>
<feature type="compositionally biased region" description="Basic residues" evidence="1">
    <location>
        <begin position="312"/>
        <end position="321"/>
    </location>
</feature>
<evidence type="ECO:0000256" key="1">
    <source>
        <dbReference type="SAM" id="MobiDB-lite"/>
    </source>
</evidence>
<dbReference type="InterPro" id="IPR046520">
    <property type="entry name" value="DUF6697"/>
</dbReference>
<gene>
    <name evidence="3" type="ORF">EXIGLDRAFT_747021</name>
</gene>